<dbReference type="InterPro" id="IPR013783">
    <property type="entry name" value="Ig-like_fold"/>
</dbReference>
<dbReference type="Proteomes" id="UP001212326">
    <property type="component" value="Chromosome"/>
</dbReference>
<accession>A0ABY7NWD3</accession>
<evidence type="ECO:0000313" key="2">
    <source>
        <dbReference type="Proteomes" id="UP001212326"/>
    </source>
</evidence>
<evidence type="ECO:0000313" key="1">
    <source>
        <dbReference type="EMBL" id="WBO62370.1"/>
    </source>
</evidence>
<dbReference type="SUPFAM" id="SSF49478">
    <property type="entry name" value="Cna protein B-type domain"/>
    <property type="match status" value="1"/>
</dbReference>
<name>A0ABY7NWD3_9ACTN</name>
<sequence length="121" mass="11996">MRGGSAIPISSPEHRPLALPVEISGTGVTRVAADLRSGARVRGTVRGAGGPLGDARVTLVDAAGDVVATTTTGDDGAYAFSDLDGGRYTLIAAGHPPRAAGVTPSGADVEGHDMELAHPGT</sequence>
<dbReference type="Gene3D" id="2.60.40.10">
    <property type="entry name" value="Immunoglobulins"/>
    <property type="match status" value="1"/>
</dbReference>
<proteinExistence type="predicted"/>
<organism evidence="1 2">
    <name type="scientific">Streptomyces camelliae</name>
    <dbReference type="NCBI Taxonomy" id="3004093"/>
    <lineage>
        <taxon>Bacteria</taxon>
        <taxon>Bacillati</taxon>
        <taxon>Actinomycetota</taxon>
        <taxon>Actinomycetes</taxon>
        <taxon>Kitasatosporales</taxon>
        <taxon>Streptomycetaceae</taxon>
        <taxon>Streptomyces</taxon>
    </lineage>
</organism>
<keyword evidence="2" id="KW-1185">Reference proteome</keyword>
<dbReference type="EMBL" id="CP115300">
    <property type="protein sequence ID" value="WBO62370.1"/>
    <property type="molecule type" value="Genomic_DNA"/>
</dbReference>
<reference evidence="1 2" key="1">
    <citation type="submission" date="2022-12" db="EMBL/GenBank/DDBJ databases">
        <authorList>
            <person name="Mo P."/>
        </authorList>
    </citation>
    <scope>NUCLEOTIDE SEQUENCE [LARGE SCALE GENOMIC DNA]</scope>
    <source>
        <strain evidence="1 2">HUAS 2-6</strain>
    </source>
</reference>
<gene>
    <name evidence="1" type="ORF">O1G22_05825</name>
</gene>
<dbReference type="Pfam" id="PF13620">
    <property type="entry name" value="CarboxypepD_reg"/>
    <property type="match status" value="1"/>
</dbReference>
<protein>
    <submittedName>
        <fullName evidence="1">Carboxypeptidase-like regulatory domain-containing protein</fullName>
    </submittedName>
</protein>